<reference evidence="3 4" key="1">
    <citation type="journal article" date="2017" name="BMC Biol.">
        <title>Genomic innovations, transcriptional plasticity and gene loss underlying the evolution and divergence of two highly polyphagous and invasive Helicoverpa pest species.</title>
        <authorList>
            <person name="Pearce S.L."/>
            <person name="Clarke D.F."/>
            <person name="East P.D."/>
            <person name="Elfekih S."/>
            <person name="Gordon K.H."/>
            <person name="Jermiin L.S."/>
            <person name="McGaughran A."/>
            <person name="Oakeshott J.G."/>
            <person name="Papanikolaou A."/>
            <person name="Perera O.P."/>
            <person name="Rane R.V."/>
            <person name="Richards S."/>
            <person name="Tay W.T."/>
            <person name="Walsh T.K."/>
            <person name="Anderson A."/>
            <person name="Anderson C.J."/>
            <person name="Asgari S."/>
            <person name="Board P.G."/>
            <person name="Bretschneider A."/>
            <person name="Campbell P.M."/>
            <person name="Chertemps T."/>
            <person name="Christeller J.T."/>
            <person name="Coppin C.W."/>
            <person name="Downes S.J."/>
            <person name="Duan G."/>
            <person name="Farnsworth C.A."/>
            <person name="Good R.T."/>
            <person name="Han L.B."/>
            <person name="Han Y.C."/>
            <person name="Hatje K."/>
            <person name="Horne I."/>
            <person name="Huang Y.P."/>
            <person name="Hughes D.S."/>
            <person name="Jacquin-Joly E."/>
            <person name="James W."/>
            <person name="Jhangiani S."/>
            <person name="Kollmar M."/>
            <person name="Kuwar S.S."/>
            <person name="Li S."/>
            <person name="Liu N.Y."/>
            <person name="Maibeche M.T."/>
            <person name="Miller J.R."/>
            <person name="Montagne N."/>
            <person name="Perry T."/>
            <person name="Qu J."/>
            <person name="Song S.V."/>
            <person name="Sutton G.G."/>
            <person name="Vogel H."/>
            <person name="Walenz B.P."/>
            <person name="Xu W."/>
            <person name="Zhang H.J."/>
            <person name="Zou Z."/>
            <person name="Batterham P."/>
            <person name="Edwards O.R."/>
            <person name="Feyereisen R."/>
            <person name="Gibbs R.A."/>
            <person name="Heckel D.G."/>
            <person name="McGrath A."/>
            <person name="Robin C."/>
            <person name="Scherer S.E."/>
            <person name="Worley K.C."/>
            <person name="Wu Y.D."/>
        </authorList>
    </citation>
    <scope>NUCLEOTIDE SEQUENCE [LARGE SCALE GENOMIC DNA]</scope>
    <source>
        <strain evidence="3">Harm_GR_Male_#8</strain>
        <tissue evidence="3">Whole organism</tissue>
    </source>
</reference>
<dbReference type="Pfam" id="PF00027">
    <property type="entry name" value="cNMP_binding"/>
    <property type="match status" value="1"/>
</dbReference>
<dbReference type="PROSITE" id="PS50042">
    <property type="entry name" value="CNMP_BINDING_3"/>
    <property type="match status" value="1"/>
</dbReference>
<evidence type="ECO:0000259" key="2">
    <source>
        <dbReference type="PROSITE" id="PS50042"/>
    </source>
</evidence>
<feature type="transmembrane region" description="Helical" evidence="1">
    <location>
        <begin position="294"/>
        <end position="310"/>
    </location>
</feature>
<dbReference type="OrthoDB" id="421226at2759"/>
<feature type="transmembrane region" description="Helical" evidence="1">
    <location>
        <begin position="235"/>
        <end position="252"/>
    </location>
</feature>
<keyword evidence="1" id="KW-1133">Transmembrane helix</keyword>
<dbReference type="EMBL" id="KZ149922">
    <property type="protein sequence ID" value="PZC77686.1"/>
    <property type="molecule type" value="Genomic_DNA"/>
</dbReference>
<dbReference type="GO" id="GO:0005249">
    <property type="term" value="F:voltage-gated potassium channel activity"/>
    <property type="evidence" value="ECO:0007669"/>
    <property type="project" value="TreeGrafter"/>
</dbReference>
<keyword evidence="1" id="KW-0472">Membrane</keyword>
<name>A0A2W1BYC1_HELAM</name>
<evidence type="ECO:0000256" key="1">
    <source>
        <dbReference type="SAM" id="Phobius"/>
    </source>
</evidence>
<dbReference type="InterPro" id="IPR051413">
    <property type="entry name" value="K/Na_HCN_channel"/>
</dbReference>
<sequence>MSYYGGRESYHEHNCTVLPEKDVLDVDIAGRGTRARLSRWWHDQFLLSYDCTRSRGFYSSSYSMRQDRFKQFRKYRHRIHPMSKFRDFWDWMILHVFILNKILLKYTASIYYDELSCYFYYLGACLEFIIIADLYVDVKTGYINKETRRVVLETRSSVMNLCSRKLFLHVAASIPVHWLLFLRHGHNVTCGLCKANKFTCVLRLTSLFGVCRIFEMSTYWSRKQNSLIKKYINRFIRIFALAAVSMIQLWEFSELSGILSYIMNNTVVISIPSLMLMVKYVLHCSNFAVMTKEISFVIGLIMHLPLVKLQKEVMLQWDSGLSLLAILLSWVFYVWCIIECFGLVNALTYSNDQKIKLKQKAMNYMASNQLSTSISVNDEITDYFKYKSAAVKVTETRNQLYKSLPDILKDEIKENCYLNLMMRLPVFTQWPVPVLQQLVVTLQKRIYLKNDMVSLAMVQGEGLMIVYDGMLAVYSRYNRELGHLIDGDYFGAMSLVTDREVCTSSVIAVTHCTILLLLKRVFREYMRSHKELFERFKMEILKERNEANAAIGSSTTTLV</sequence>
<keyword evidence="1" id="KW-0812">Transmembrane</keyword>
<dbReference type="SUPFAM" id="SSF51206">
    <property type="entry name" value="cAMP-binding domain-like"/>
    <property type="match status" value="1"/>
</dbReference>
<dbReference type="InterPro" id="IPR000595">
    <property type="entry name" value="cNMP-bd_dom"/>
</dbReference>
<accession>A0A2W1BYC1</accession>
<feature type="transmembrane region" description="Helical" evidence="1">
    <location>
        <begin position="330"/>
        <end position="350"/>
    </location>
</feature>
<organism evidence="3 4">
    <name type="scientific">Helicoverpa armigera</name>
    <name type="common">Cotton bollworm</name>
    <name type="synonym">Heliothis armigera</name>
    <dbReference type="NCBI Taxonomy" id="29058"/>
    <lineage>
        <taxon>Eukaryota</taxon>
        <taxon>Metazoa</taxon>
        <taxon>Ecdysozoa</taxon>
        <taxon>Arthropoda</taxon>
        <taxon>Hexapoda</taxon>
        <taxon>Insecta</taxon>
        <taxon>Pterygota</taxon>
        <taxon>Neoptera</taxon>
        <taxon>Endopterygota</taxon>
        <taxon>Lepidoptera</taxon>
        <taxon>Glossata</taxon>
        <taxon>Ditrysia</taxon>
        <taxon>Noctuoidea</taxon>
        <taxon>Noctuidae</taxon>
        <taxon>Heliothinae</taxon>
        <taxon>Helicoverpa</taxon>
    </lineage>
</organism>
<dbReference type="Proteomes" id="UP000249218">
    <property type="component" value="Unassembled WGS sequence"/>
</dbReference>
<protein>
    <recommendedName>
        <fullName evidence="2">Cyclic nucleotide-binding domain-containing protein</fullName>
    </recommendedName>
</protein>
<dbReference type="PANTHER" id="PTHR45689">
    <property type="entry name" value="I[[H]] CHANNEL, ISOFORM E"/>
    <property type="match status" value="1"/>
</dbReference>
<dbReference type="GO" id="GO:0098855">
    <property type="term" value="C:HCN channel complex"/>
    <property type="evidence" value="ECO:0007669"/>
    <property type="project" value="TreeGrafter"/>
</dbReference>
<dbReference type="PANTHER" id="PTHR45689:SF14">
    <property type="entry name" value="CYCLIC NUCLEOTIDE-GATED CATION CHANNEL SUBUNIT A-LIKE PROTEIN"/>
    <property type="match status" value="1"/>
</dbReference>
<feature type="transmembrane region" description="Helical" evidence="1">
    <location>
        <begin position="258"/>
        <end position="282"/>
    </location>
</feature>
<dbReference type="GO" id="GO:0035725">
    <property type="term" value="P:sodium ion transmembrane transport"/>
    <property type="evidence" value="ECO:0007669"/>
    <property type="project" value="TreeGrafter"/>
</dbReference>
<dbReference type="InterPro" id="IPR018490">
    <property type="entry name" value="cNMP-bd_dom_sf"/>
</dbReference>
<dbReference type="Gene3D" id="2.60.120.10">
    <property type="entry name" value="Jelly Rolls"/>
    <property type="match status" value="1"/>
</dbReference>
<proteinExistence type="predicted"/>
<evidence type="ECO:0000313" key="3">
    <source>
        <dbReference type="EMBL" id="PZC77686.1"/>
    </source>
</evidence>
<dbReference type="SMART" id="SM00100">
    <property type="entry name" value="cNMP"/>
    <property type="match status" value="1"/>
</dbReference>
<keyword evidence="4" id="KW-1185">Reference proteome</keyword>
<dbReference type="InterPro" id="IPR014710">
    <property type="entry name" value="RmlC-like_jellyroll"/>
</dbReference>
<feature type="domain" description="Cyclic nucleotide-binding" evidence="2">
    <location>
        <begin position="426"/>
        <end position="543"/>
    </location>
</feature>
<gene>
    <name evidence="3" type="primary">HaOG203053</name>
    <name evidence="3" type="ORF">B5X24_HaOG203053</name>
</gene>
<dbReference type="GO" id="GO:0003254">
    <property type="term" value="P:regulation of membrane depolarization"/>
    <property type="evidence" value="ECO:0007669"/>
    <property type="project" value="TreeGrafter"/>
</dbReference>
<dbReference type="CDD" id="cd00038">
    <property type="entry name" value="CAP_ED"/>
    <property type="match status" value="1"/>
</dbReference>
<evidence type="ECO:0000313" key="4">
    <source>
        <dbReference type="Proteomes" id="UP000249218"/>
    </source>
</evidence>
<dbReference type="AlphaFoldDB" id="A0A2W1BYC1"/>